<dbReference type="Proteomes" id="UP000037069">
    <property type="component" value="Unassembled WGS sequence"/>
</dbReference>
<protein>
    <recommendedName>
        <fullName evidence="2">C-type lectin domain-containing protein</fullName>
    </recommendedName>
</protein>
<gene>
    <name evidence="3" type="ORF">FF38_07353</name>
</gene>
<sequence>MNMSLLTVRNQEEFDFLKSLIGLRYNAYKLEGVWKWISSGDDISEFFWHDGEPNNESGHEKCIHTWNGFFDWNDNDCDRNLPFICEGENV</sequence>
<dbReference type="Gene3D" id="3.10.100.10">
    <property type="entry name" value="Mannose-Binding Protein A, subunit A"/>
    <property type="match status" value="1"/>
</dbReference>
<organism evidence="3 4">
    <name type="scientific">Lucilia cuprina</name>
    <name type="common">Green bottle fly</name>
    <name type="synonym">Australian sheep blowfly</name>
    <dbReference type="NCBI Taxonomy" id="7375"/>
    <lineage>
        <taxon>Eukaryota</taxon>
        <taxon>Metazoa</taxon>
        <taxon>Ecdysozoa</taxon>
        <taxon>Arthropoda</taxon>
        <taxon>Hexapoda</taxon>
        <taxon>Insecta</taxon>
        <taxon>Pterygota</taxon>
        <taxon>Neoptera</taxon>
        <taxon>Endopterygota</taxon>
        <taxon>Diptera</taxon>
        <taxon>Brachycera</taxon>
        <taxon>Muscomorpha</taxon>
        <taxon>Oestroidea</taxon>
        <taxon>Calliphoridae</taxon>
        <taxon>Luciliinae</taxon>
        <taxon>Lucilia</taxon>
    </lineage>
</organism>
<dbReference type="EMBL" id="JRES01000244">
    <property type="protein sequence ID" value="KNC33016.1"/>
    <property type="molecule type" value="Genomic_DNA"/>
</dbReference>
<dbReference type="Pfam" id="PF00059">
    <property type="entry name" value="Lectin_C"/>
    <property type="match status" value="1"/>
</dbReference>
<reference evidence="3 4" key="1">
    <citation type="journal article" date="2015" name="Nat. Commun.">
        <title>Lucilia cuprina genome unlocks parasitic fly biology to underpin future interventions.</title>
        <authorList>
            <person name="Anstead C.A."/>
            <person name="Korhonen P.K."/>
            <person name="Young N.D."/>
            <person name="Hall R.S."/>
            <person name="Jex A.R."/>
            <person name="Murali S.C."/>
            <person name="Hughes D.S."/>
            <person name="Lee S.F."/>
            <person name="Perry T."/>
            <person name="Stroehlein A.J."/>
            <person name="Ansell B.R."/>
            <person name="Breugelmans B."/>
            <person name="Hofmann A."/>
            <person name="Qu J."/>
            <person name="Dugan S."/>
            <person name="Lee S.L."/>
            <person name="Chao H."/>
            <person name="Dinh H."/>
            <person name="Han Y."/>
            <person name="Doddapaneni H.V."/>
            <person name="Worley K.C."/>
            <person name="Muzny D.M."/>
            <person name="Ioannidis P."/>
            <person name="Waterhouse R.M."/>
            <person name="Zdobnov E.M."/>
            <person name="James P.J."/>
            <person name="Bagnall N.H."/>
            <person name="Kotze A.C."/>
            <person name="Gibbs R.A."/>
            <person name="Richards S."/>
            <person name="Batterham P."/>
            <person name="Gasser R.B."/>
        </authorList>
    </citation>
    <scope>NUCLEOTIDE SEQUENCE [LARGE SCALE GENOMIC DNA]</scope>
    <source>
        <strain evidence="3 4">LS</strain>
        <tissue evidence="3">Full body</tissue>
    </source>
</reference>
<dbReference type="CDD" id="cd00037">
    <property type="entry name" value="CLECT"/>
    <property type="match status" value="1"/>
</dbReference>
<dbReference type="PANTHER" id="PTHR22802">
    <property type="entry name" value="C-TYPE LECTIN SUPERFAMILY MEMBER"/>
    <property type="match status" value="1"/>
</dbReference>
<dbReference type="InterPro" id="IPR051004">
    <property type="entry name" value="DC-SIGN_domain-containing"/>
</dbReference>
<dbReference type="AlphaFoldDB" id="A0A0L0CL96"/>
<evidence type="ECO:0000313" key="3">
    <source>
        <dbReference type="EMBL" id="KNC33016.1"/>
    </source>
</evidence>
<comment type="caution">
    <text evidence="3">The sequence shown here is derived from an EMBL/GenBank/DDBJ whole genome shotgun (WGS) entry which is preliminary data.</text>
</comment>
<keyword evidence="4" id="KW-1185">Reference proteome</keyword>
<feature type="domain" description="C-type lectin" evidence="2">
    <location>
        <begin position="1"/>
        <end position="86"/>
    </location>
</feature>
<accession>A0A0L0CL96</accession>
<dbReference type="OrthoDB" id="538816at2759"/>
<name>A0A0L0CL96_LUCCU</name>
<dbReference type="PROSITE" id="PS50041">
    <property type="entry name" value="C_TYPE_LECTIN_2"/>
    <property type="match status" value="1"/>
</dbReference>
<dbReference type="PROSITE" id="PS00615">
    <property type="entry name" value="C_TYPE_LECTIN_1"/>
    <property type="match status" value="1"/>
</dbReference>
<evidence type="ECO:0000313" key="4">
    <source>
        <dbReference type="Proteomes" id="UP000037069"/>
    </source>
</evidence>
<dbReference type="PANTHER" id="PTHR22802:SF379">
    <property type="entry name" value="CHONDROITIN SULFATE PROTEOGLYCAN 2 ISOFORM X1"/>
    <property type="match status" value="1"/>
</dbReference>
<dbReference type="SUPFAM" id="SSF56436">
    <property type="entry name" value="C-type lectin-like"/>
    <property type="match status" value="1"/>
</dbReference>
<dbReference type="InterPro" id="IPR016187">
    <property type="entry name" value="CTDL_fold"/>
</dbReference>
<keyword evidence="1" id="KW-1015">Disulfide bond</keyword>
<dbReference type="InterPro" id="IPR001304">
    <property type="entry name" value="C-type_lectin-like"/>
</dbReference>
<evidence type="ECO:0000256" key="1">
    <source>
        <dbReference type="ARBA" id="ARBA00023157"/>
    </source>
</evidence>
<evidence type="ECO:0000259" key="2">
    <source>
        <dbReference type="PROSITE" id="PS50041"/>
    </source>
</evidence>
<dbReference type="InterPro" id="IPR016186">
    <property type="entry name" value="C-type_lectin-like/link_sf"/>
</dbReference>
<dbReference type="InterPro" id="IPR018378">
    <property type="entry name" value="C-type_lectin_CS"/>
</dbReference>
<proteinExistence type="predicted"/>